<organism evidence="14 15">
    <name type="scientific">Halothiobacillus neapolitanus (strain ATCC 23641 / DSM 15147 / CIP 104769 / NCIMB 8539 / c2)</name>
    <name type="common">Thiobacillus neapolitanus</name>
    <dbReference type="NCBI Taxonomy" id="555778"/>
    <lineage>
        <taxon>Bacteria</taxon>
        <taxon>Pseudomonadati</taxon>
        <taxon>Pseudomonadota</taxon>
        <taxon>Gammaproteobacteria</taxon>
        <taxon>Chromatiales</taxon>
        <taxon>Halothiobacillaceae</taxon>
        <taxon>Halothiobacillus</taxon>
    </lineage>
</organism>
<protein>
    <recommendedName>
        <fullName evidence="12 13">4-hydroxybenzoate octaprenyltransferase</fullName>
        <ecNumber evidence="12 13">2.5.1.39</ecNumber>
    </recommendedName>
    <alternativeName>
        <fullName evidence="12">4-HB polyprenyltransferase</fullName>
    </alternativeName>
</protein>
<keyword evidence="7 12" id="KW-0831">Ubiquinone biosynthesis</keyword>
<feature type="transmembrane region" description="Helical" evidence="12">
    <location>
        <begin position="212"/>
        <end position="231"/>
    </location>
</feature>
<evidence type="ECO:0000256" key="4">
    <source>
        <dbReference type="ARBA" id="ARBA00022475"/>
    </source>
</evidence>
<dbReference type="EC" id="2.5.1.39" evidence="12 13"/>
<dbReference type="GO" id="GO:0008412">
    <property type="term" value="F:4-hydroxybenzoate polyprenyltransferase activity"/>
    <property type="evidence" value="ECO:0007669"/>
    <property type="project" value="UniProtKB-UniRule"/>
</dbReference>
<accession>D0KZI1</accession>
<evidence type="ECO:0000313" key="15">
    <source>
        <dbReference type="Proteomes" id="UP000009102"/>
    </source>
</evidence>
<dbReference type="PANTHER" id="PTHR11048">
    <property type="entry name" value="PRENYLTRANSFERASES"/>
    <property type="match status" value="1"/>
</dbReference>
<evidence type="ECO:0000256" key="3">
    <source>
        <dbReference type="ARBA" id="ARBA00005985"/>
    </source>
</evidence>
<keyword evidence="10 12" id="KW-1133">Transmembrane helix</keyword>
<feature type="transmembrane region" description="Helical" evidence="12">
    <location>
        <begin position="21"/>
        <end position="42"/>
    </location>
</feature>
<dbReference type="FunFam" id="1.10.357.140:FF:000002">
    <property type="entry name" value="4-hydroxybenzoate octaprenyltransferase"/>
    <property type="match status" value="1"/>
</dbReference>
<comment type="catalytic activity">
    <reaction evidence="12">
        <text>all-trans-octaprenyl diphosphate + 4-hydroxybenzoate = 4-hydroxy-3-(all-trans-octaprenyl)benzoate + diphosphate</text>
        <dbReference type="Rhea" id="RHEA:27782"/>
        <dbReference type="ChEBI" id="CHEBI:1617"/>
        <dbReference type="ChEBI" id="CHEBI:17879"/>
        <dbReference type="ChEBI" id="CHEBI:33019"/>
        <dbReference type="ChEBI" id="CHEBI:57711"/>
        <dbReference type="EC" id="2.5.1.39"/>
    </reaction>
</comment>
<keyword evidence="11 12" id="KW-0472">Membrane</keyword>
<dbReference type="HOGENOM" id="CLU_034879_1_0_6"/>
<feature type="transmembrane region" description="Helical" evidence="12">
    <location>
        <begin position="120"/>
        <end position="137"/>
    </location>
</feature>
<keyword evidence="8 12" id="KW-0812">Transmembrane</keyword>
<dbReference type="KEGG" id="hna:Hneap_1018"/>
<dbReference type="Pfam" id="PF01040">
    <property type="entry name" value="UbiA"/>
    <property type="match status" value="1"/>
</dbReference>
<evidence type="ECO:0000256" key="9">
    <source>
        <dbReference type="ARBA" id="ARBA00022842"/>
    </source>
</evidence>
<dbReference type="GO" id="GO:0005886">
    <property type="term" value="C:plasma membrane"/>
    <property type="evidence" value="ECO:0007669"/>
    <property type="project" value="UniProtKB-SubCell"/>
</dbReference>
<comment type="subcellular location">
    <subcellularLocation>
        <location evidence="12">Cell inner membrane</location>
        <topology evidence="12">Multi-pass membrane protein</topology>
    </subcellularLocation>
    <subcellularLocation>
        <location evidence="2">Membrane</location>
        <topology evidence="2">Multi-pass membrane protein</topology>
    </subcellularLocation>
</comment>
<dbReference type="PANTHER" id="PTHR11048:SF28">
    <property type="entry name" value="4-HYDROXYBENZOATE POLYPRENYLTRANSFERASE, MITOCHONDRIAL"/>
    <property type="match status" value="1"/>
</dbReference>
<dbReference type="InterPro" id="IPR039653">
    <property type="entry name" value="Prenyltransferase"/>
</dbReference>
<feature type="transmembrane region" description="Helical" evidence="12">
    <location>
        <begin position="237"/>
        <end position="259"/>
    </location>
</feature>
<dbReference type="GO" id="GO:0006744">
    <property type="term" value="P:ubiquinone biosynthetic process"/>
    <property type="evidence" value="ECO:0007669"/>
    <property type="project" value="UniProtKB-UniRule"/>
</dbReference>
<keyword evidence="6 12" id="KW-0808">Transferase</keyword>
<dbReference type="Gene3D" id="1.20.120.1780">
    <property type="entry name" value="UbiA prenyltransferase"/>
    <property type="match status" value="1"/>
</dbReference>
<evidence type="ECO:0000256" key="10">
    <source>
        <dbReference type="ARBA" id="ARBA00022989"/>
    </source>
</evidence>
<evidence type="ECO:0000256" key="11">
    <source>
        <dbReference type="ARBA" id="ARBA00023136"/>
    </source>
</evidence>
<evidence type="ECO:0000256" key="6">
    <source>
        <dbReference type="ARBA" id="ARBA00022679"/>
    </source>
</evidence>
<proteinExistence type="inferred from homology"/>
<dbReference type="InterPro" id="IPR000537">
    <property type="entry name" value="UbiA_prenyltransferase"/>
</dbReference>
<evidence type="ECO:0000256" key="5">
    <source>
        <dbReference type="ARBA" id="ARBA00022519"/>
    </source>
</evidence>
<dbReference type="RefSeq" id="WP_012823890.1">
    <property type="nucleotide sequence ID" value="NC_013422.1"/>
</dbReference>
<dbReference type="InterPro" id="IPR006370">
    <property type="entry name" value="HB_polyprenyltransferase-like"/>
</dbReference>
<dbReference type="NCBIfam" id="TIGR01474">
    <property type="entry name" value="ubiA_proteo"/>
    <property type="match status" value="1"/>
</dbReference>
<evidence type="ECO:0000256" key="2">
    <source>
        <dbReference type="ARBA" id="ARBA00004141"/>
    </source>
</evidence>
<dbReference type="Proteomes" id="UP000009102">
    <property type="component" value="Chromosome"/>
</dbReference>
<comment type="pathway">
    <text evidence="12">Cofactor biosynthesis; ubiquinone biosynthesis.</text>
</comment>
<evidence type="ECO:0000256" key="1">
    <source>
        <dbReference type="ARBA" id="ARBA00001946"/>
    </source>
</evidence>
<dbReference type="UniPathway" id="UPA00232"/>
<dbReference type="STRING" id="555778.Hneap_1018"/>
<dbReference type="InterPro" id="IPR044878">
    <property type="entry name" value="UbiA_sf"/>
</dbReference>
<name>D0KZI1_HALNC</name>
<keyword evidence="9 12" id="KW-0460">Magnesium</keyword>
<comment type="function">
    <text evidence="12">Catalyzes the prenylation of para-hydroxybenzoate (PHB) with an all-trans polyprenyl group. Mediates the second step in the final reaction sequence of ubiquinone-8 (UQ-8) biosynthesis, which is the condensation of the polyisoprenoid side chain with PHB, generating the first membrane-bound Q intermediate 3-octaprenyl-4-hydroxybenzoate.</text>
</comment>
<comment type="similarity">
    <text evidence="3 12">Belongs to the UbiA prenyltransferase family.</text>
</comment>
<dbReference type="AlphaFoldDB" id="D0KZI1"/>
<gene>
    <name evidence="12" type="primary">ubiA</name>
    <name evidence="14" type="ordered locus">Hneap_1018</name>
</gene>
<sequence length="290" mass="32025">MSNPLQLIRNRLPLYIALTRLNRPIGIYLLLWPTWWALWLAAGGVPDWRLLLIFTLGVVVMRSAGCAINDYADRHVDGHVARTKNRPLAAGLIQPSEAVGVFVFLSLVGLVLVLQLNTTTILLSIVALILAATYPFGKRFHHLPQVQLGMAFGWAIPMAFAAQTGTVPLIGWLLFIANMFWTVAYDTLYAMADREDDLKVGVKSTAVLFGRFDLLIVSALYVATLATLILICVIQGFGLFPFIALLLAAISAVWIVYSARDRDPAHCVRAFLRNNVFGALVMIALLLAYF</sequence>
<reference evidence="14 15" key="1">
    <citation type="submission" date="2009-10" db="EMBL/GenBank/DDBJ databases">
        <title>Complete sequence of Halothiobacillus neapolitanus c2.</title>
        <authorList>
            <consortium name="US DOE Joint Genome Institute"/>
            <person name="Lucas S."/>
            <person name="Copeland A."/>
            <person name="Lapidus A."/>
            <person name="Glavina del Rio T."/>
            <person name="Tice H."/>
            <person name="Bruce D."/>
            <person name="Goodwin L."/>
            <person name="Pitluck S."/>
            <person name="Davenport K."/>
            <person name="Brettin T."/>
            <person name="Detter J.C."/>
            <person name="Han C."/>
            <person name="Tapia R."/>
            <person name="Larimer F."/>
            <person name="Land M."/>
            <person name="Hauser L."/>
            <person name="Kyrpides N."/>
            <person name="Mikhailova N."/>
            <person name="Kerfeld C."/>
            <person name="Cannon G."/>
            <person name="Heinhort S."/>
        </authorList>
    </citation>
    <scope>NUCLEOTIDE SEQUENCE [LARGE SCALE GENOMIC DNA]</scope>
    <source>
        <strain evidence="15">ATCC 23641 / c2</strain>
    </source>
</reference>
<evidence type="ECO:0000256" key="13">
    <source>
        <dbReference type="NCBIfam" id="TIGR01474"/>
    </source>
</evidence>
<dbReference type="FunFam" id="1.20.120.1780:FF:000001">
    <property type="entry name" value="4-hydroxybenzoate octaprenyltransferase"/>
    <property type="match status" value="1"/>
</dbReference>
<evidence type="ECO:0000256" key="12">
    <source>
        <dbReference type="HAMAP-Rule" id="MF_01635"/>
    </source>
</evidence>
<dbReference type="HAMAP" id="MF_01635">
    <property type="entry name" value="UbiA"/>
    <property type="match status" value="1"/>
</dbReference>
<keyword evidence="5 12" id="KW-0997">Cell inner membrane</keyword>
<dbReference type="EMBL" id="CP001801">
    <property type="protein sequence ID" value="ACX95854.1"/>
    <property type="molecule type" value="Genomic_DNA"/>
</dbReference>
<comment type="cofactor">
    <cofactor evidence="1 12">
        <name>Mg(2+)</name>
        <dbReference type="ChEBI" id="CHEBI:18420"/>
    </cofactor>
</comment>
<keyword evidence="15" id="KW-1185">Reference proteome</keyword>
<dbReference type="eggNOG" id="COG0382">
    <property type="taxonomic scope" value="Bacteria"/>
</dbReference>
<dbReference type="CDD" id="cd13959">
    <property type="entry name" value="PT_UbiA_COQ2"/>
    <property type="match status" value="1"/>
</dbReference>
<evidence type="ECO:0000256" key="7">
    <source>
        <dbReference type="ARBA" id="ARBA00022688"/>
    </source>
</evidence>
<dbReference type="Gene3D" id="1.10.357.140">
    <property type="entry name" value="UbiA prenyltransferase"/>
    <property type="match status" value="1"/>
</dbReference>
<feature type="transmembrane region" description="Helical" evidence="12">
    <location>
        <begin position="271"/>
        <end position="289"/>
    </location>
</feature>
<evidence type="ECO:0000256" key="8">
    <source>
        <dbReference type="ARBA" id="ARBA00022692"/>
    </source>
</evidence>
<keyword evidence="4 12" id="KW-1003">Cell membrane</keyword>
<evidence type="ECO:0000313" key="14">
    <source>
        <dbReference type="EMBL" id="ACX95854.1"/>
    </source>
</evidence>
<feature type="transmembrane region" description="Helical" evidence="12">
    <location>
        <begin position="88"/>
        <end position="114"/>
    </location>
</feature>